<accession>A0A375JD71</accession>
<evidence type="ECO:0000313" key="2">
    <source>
        <dbReference type="Proteomes" id="UP000256805"/>
    </source>
</evidence>
<dbReference type="AlphaFoldDB" id="A0A375JD71"/>
<dbReference type="EMBL" id="OVTA01000137">
    <property type="protein sequence ID" value="SPS03068.1"/>
    <property type="molecule type" value="Genomic_DNA"/>
</dbReference>
<proteinExistence type="predicted"/>
<protein>
    <submittedName>
        <fullName evidence="1">Uncharacterized protein</fullName>
    </submittedName>
</protein>
<gene>
    <name evidence="1" type="ORF">CBM2634_U80001</name>
</gene>
<sequence length="81" mass="8864">MTQSCNSDAFHDAIAAAIERDDDDGAEAQRHLAAGRAIYITDPRHPGQATRLHPDGRRELMKLDVESGVLIVVRALDPDDD</sequence>
<name>A0A375JD71_9BURK</name>
<dbReference type="Proteomes" id="UP000256805">
    <property type="component" value="Unassembled WGS sequence"/>
</dbReference>
<organism evidence="1 2">
    <name type="scientific">Cupriavidus taiwanensis</name>
    <dbReference type="NCBI Taxonomy" id="164546"/>
    <lineage>
        <taxon>Bacteria</taxon>
        <taxon>Pseudomonadati</taxon>
        <taxon>Pseudomonadota</taxon>
        <taxon>Betaproteobacteria</taxon>
        <taxon>Burkholderiales</taxon>
        <taxon>Burkholderiaceae</taxon>
        <taxon>Cupriavidus</taxon>
    </lineage>
</organism>
<reference evidence="1 2" key="1">
    <citation type="submission" date="2018-01" db="EMBL/GenBank/DDBJ databases">
        <authorList>
            <person name="Gaut B.S."/>
            <person name="Morton B.R."/>
            <person name="Clegg M.T."/>
            <person name="Duvall M.R."/>
        </authorList>
    </citation>
    <scope>NUCLEOTIDE SEQUENCE [LARGE SCALE GENOMIC DNA]</scope>
    <source>
        <strain evidence="1">Cupriavidus taiwanensis cmp 52</strain>
    </source>
</reference>
<evidence type="ECO:0000313" key="1">
    <source>
        <dbReference type="EMBL" id="SPS03068.1"/>
    </source>
</evidence>